<dbReference type="SUPFAM" id="SSF55816">
    <property type="entry name" value="5'-nucleotidase (syn. UDP-sugar hydrolase), C-terminal domain"/>
    <property type="match status" value="1"/>
</dbReference>
<dbReference type="GeneID" id="106662736"/>
<dbReference type="PANTHER" id="PTHR11575:SF24">
    <property type="entry name" value="5'-NUCLEOTIDASE"/>
    <property type="match status" value="1"/>
</dbReference>
<keyword evidence="6 8" id="KW-0547">Nucleotide-binding</keyword>
<dbReference type="InterPro" id="IPR006146">
    <property type="entry name" value="5'-Nucleotdase_CS"/>
</dbReference>
<dbReference type="GO" id="GO:0046872">
    <property type="term" value="F:metal ion binding"/>
    <property type="evidence" value="ECO:0007669"/>
    <property type="project" value="UniProtKB-KW"/>
</dbReference>
<feature type="chain" id="PRO_5035338581" description="5'-nucleotidase" evidence="8">
    <location>
        <begin position="19"/>
        <end position="535"/>
    </location>
</feature>
<dbReference type="InterPro" id="IPR006179">
    <property type="entry name" value="5_nucleotidase/apyrase"/>
</dbReference>
<evidence type="ECO:0000313" key="11">
    <source>
        <dbReference type="EnsemblMetazoa" id="XP_014242466.1"/>
    </source>
</evidence>
<evidence type="ECO:0000256" key="8">
    <source>
        <dbReference type="RuleBase" id="RU362119"/>
    </source>
</evidence>
<evidence type="ECO:0000256" key="1">
    <source>
        <dbReference type="ARBA" id="ARBA00000815"/>
    </source>
</evidence>
<keyword evidence="4" id="KW-0479">Metal-binding</keyword>
<protein>
    <recommendedName>
        <fullName evidence="3">5'-nucleotidase</fullName>
        <ecNumber evidence="3">3.1.3.5</ecNumber>
    </recommendedName>
</protein>
<evidence type="ECO:0000259" key="9">
    <source>
        <dbReference type="Pfam" id="PF00149"/>
    </source>
</evidence>
<dbReference type="InterPro" id="IPR029052">
    <property type="entry name" value="Metallo-depent_PP-like"/>
</dbReference>
<dbReference type="InterPro" id="IPR036907">
    <property type="entry name" value="5'-Nucleotdase_C_sf"/>
</dbReference>
<dbReference type="InterPro" id="IPR004843">
    <property type="entry name" value="Calcineurin-like_PHP"/>
</dbReference>
<dbReference type="KEGG" id="clec:106662736"/>
<evidence type="ECO:0000256" key="7">
    <source>
        <dbReference type="ARBA" id="ARBA00022801"/>
    </source>
</evidence>
<name>A0A8I6TDY3_CIMLE</name>
<sequence>MSSVWSIFALLLFCPALGFDLQILHTNDLHSRFGEINENTRDCKADQKCFGGFARIAHYFKSHRKNNTLILNAGDSFQGTPLFVAFGSEIVEKMVNFLEMDAMSLGNHEFDRGPKVLKEYIDKVKTPVVTCNVDGSSDTDFAESKLKKSIVKTVGKVKVGIVGYVIKEVKEMSRVGNITITDEIECITQQAKKLKEDEKVNIVIAVGHSGWTKDLEIAKKVEQVDVVVGGHTDTFLYTGTPPSIEKVEGPYPTLVNQSSGKQVPAVQAFGYTKYVGELNLSFDDNTYKLTNASGNPVLITADMEKNENVTKVLEEFKEKLSKIYQQPVCQTLVDLNGSCKSKECNMGNIFTKATSEFVEKESNSTSDEFKMIGLVNGGNIRTSLSKSSLENNTITFGDLATVLPYPNYLMQVRMNGSLLMDFLNISYHKISLGGFLQMSQMKVTYFHNNKTAEAFVLKKTGEMEKVDCKKKYDVVVTDYLYTGDGYDFRKGELINTFNKPALNVVEEWMKNNAPINVTEMDTIVFYDDCSPFYPK</sequence>
<evidence type="ECO:0000313" key="12">
    <source>
        <dbReference type="Proteomes" id="UP000494040"/>
    </source>
</evidence>
<comment type="catalytic activity">
    <reaction evidence="1">
        <text>a ribonucleoside 5'-phosphate + H2O = a ribonucleoside + phosphate</text>
        <dbReference type="Rhea" id="RHEA:12484"/>
        <dbReference type="ChEBI" id="CHEBI:15377"/>
        <dbReference type="ChEBI" id="CHEBI:18254"/>
        <dbReference type="ChEBI" id="CHEBI:43474"/>
        <dbReference type="ChEBI" id="CHEBI:58043"/>
        <dbReference type="EC" id="3.1.3.5"/>
    </reaction>
</comment>
<dbReference type="AlphaFoldDB" id="A0A8I6TDY3"/>
<dbReference type="OMA" id="RMAVIQY"/>
<dbReference type="PANTHER" id="PTHR11575">
    <property type="entry name" value="5'-NUCLEOTIDASE-RELATED"/>
    <property type="match status" value="1"/>
</dbReference>
<reference evidence="11" key="1">
    <citation type="submission" date="2022-01" db="UniProtKB">
        <authorList>
            <consortium name="EnsemblMetazoa"/>
        </authorList>
    </citation>
    <scope>IDENTIFICATION</scope>
</reference>
<dbReference type="GO" id="GO:0008253">
    <property type="term" value="F:5'-nucleotidase activity"/>
    <property type="evidence" value="ECO:0007669"/>
    <property type="project" value="UniProtKB-EC"/>
</dbReference>
<feature type="domain" description="Calcineurin-like phosphoesterase" evidence="9">
    <location>
        <begin position="22"/>
        <end position="232"/>
    </location>
</feature>
<dbReference type="GO" id="GO:0006196">
    <property type="term" value="P:AMP catabolic process"/>
    <property type="evidence" value="ECO:0007669"/>
    <property type="project" value="TreeGrafter"/>
</dbReference>
<keyword evidence="5 8" id="KW-0732">Signal</keyword>
<dbReference type="SUPFAM" id="SSF56300">
    <property type="entry name" value="Metallo-dependent phosphatases"/>
    <property type="match status" value="1"/>
</dbReference>
<accession>A0A8I6TDY3</accession>
<dbReference type="PRINTS" id="PR01607">
    <property type="entry name" value="APYRASEFAMLY"/>
</dbReference>
<evidence type="ECO:0000256" key="2">
    <source>
        <dbReference type="ARBA" id="ARBA00006654"/>
    </source>
</evidence>
<evidence type="ECO:0000256" key="6">
    <source>
        <dbReference type="ARBA" id="ARBA00022741"/>
    </source>
</evidence>
<dbReference type="FunFam" id="3.60.21.10:FF:000020">
    <property type="entry name" value="NT5E isoform 4"/>
    <property type="match status" value="1"/>
</dbReference>
<comment type="similarity">
    <text evidence="2 8">Belongs to the 5'-nucleotidase family.</text>
</comment>
<feature type="signal peptide" evidence="8">
    <location>
        <begin position="1"/>
        <end position="18"/>
    </location>
</feature>
<dbReference type="CDD" id="cd07409">
    <property type="entry name" value="MPP_CD73_N"/>
    <property type="match status" value="1"/>
</dbReference>
<keyword evidence="7 8" id="KW-0378">Hydrolase</keyword>
<dbReference type="GO" id="GO:0005886">
    <property type="term" value="C:plasma membrane"/>
    <property type="evidence" value="ECO:0007669"/>
    <property type="project" value="TreeGrafter"/>
</dbReference>
<keyword evidence="12" id="KW-1185">Reference proteome</keyword>
<organism evidence="11 12">
    <name type="scientific">Cimex lectularius</name>
    <name type="common">Bed bug</name>
    <name type="synonym">Acanthia lectularia</name>
    <dbReference type="NCBI Taxonomy" id="79782"/>
    <lineage>
        <taxon>Eukaryota</taxon>
        <taxon>Metazoa</taxon>
        <taxon>Ecdysozoa</taxon>
        <taxon>Arthropoda</taxon>
        <taxon>Hexapoda</taxon>
        <taxon>Insecta</taxon>
        <taxon>Pterygota</taxon>
        <taxon>Neoptera</taxon>
        <taxon>Paraneoptera</taxon>
        <taxon>Hemiptera</taxon>
        <taxon>Heteroptera</taxon>
        <taxon>Panheteroptera</taxon>
        <taxon>Cimicomorpha</taxon>
        <taxon>Cimicidae</taxon>
        <taxon>Cimex</taxon>
    </lineage>
</organism>
<dbReference type="Gene3D" id="3.60.21.10">
    <property type="match status" value="1"/>
</dbReference>
<dbReference type="Gene3D" id="3.90.780.10">
    <property type="entry name" value="5'-Nucleotidase, C-terminal domain"/>
    <property type="match status" value="1"/>
</dbReference>
<dbReference type="EnsemblMetazoa" id="XM_014386980.2">
    <property type="protein sequence ID" value="XP_014242466.1"/>
    <property type="gene ID" value="LOC106662736"/>
</dbReference>
<evidence type="ECO:0000256" key="3">
    <source>
        <dbReference type="ARBA" id="ARBA00012643"/>
    </source>
</evidence>
<dbReference type="Proteomes" id="UP000494040">
    <property type="component" value="Unassembled WGS sequence"/>
</dbReference>
<proteinExistence type="inferred from homology"/>
<dbReference type="GO" id="GO:0000166">
    <property type="term" value="F:nucleotide binding"/>
    <property type="evidence" value="ECO:0007669"/>
    <property type="project" value="UniProtKB-KW"/>
</dbReference>
<feature type="domain" description="5'-Nucleotidase C-terminal" evidence="10">
    <location>
        <begin position="338"/>
        <end position="486"/>
    </location>
</feature>
<dbReference type="Pfam" id="PF02872">
    <property type="entry name" value="5_nucleotid_C"/>
    <property type="match status" value="1"/>
</dbReference>
<evidence type="ECO:0000256" key="4">
    <source>
        <dbReference type="ARBA" id="ARBA00022723"/>
    </source>
</evidence>
<evidence type="ECO:0000259" key="10">
    <source>
        <dbReference type="Pfam" id="PF02872"/>
    </source>
</evidence>
<dbReference type="PROSITE" id="PS00785">
    <property type="entry name" value="5_NUCLEOTIDASE_1"/>
    <property type="match status" value="1"/>
</dbReference>
<dbReference type="InterPro" id="IPR008334">
    <property type="entry name" value="5'-Nucleotdase_C"/>
</dbReference>
<dbReference type="RefSeq" id="XP_014242466.1">
    <property type="nucleotide sequence ID" value="XM_014386980.2"/>
</dbReference>
<evidence type="ECO:0000256" key="5">
    <source>
        <dbReference type="ARBA" id="ARBA00022729"/>
    </source>
</evidence>
<dbReference type="OrthoDB" id="7722975at2759"/>
<dbReference type="Pfam" id="PF00149">
    <property type="entry name" value="Metallophos"/>
    <property type="match status" value="1"/>
</dbReference>
<dbReference type="EC" id="3.1.3.5" evidence="3"/>